<dbReference type="GO" id="GO:0019284">
    <property type="term" value="P:L-methionine salvage from S-adenosylmethionine"/>
    <property type="evidence" value="ECO:0007669"/>
    <property type="project" value="TreeGrafter"/>
</dbReference>
<comment type="caution">
    <text evidence="2">The sequence shown here is derived from an EMBL/GenBank/DDBJ whole genome shotgun (WGS) entry which is preliminary data.</text>
</comment>
<dbReference type="GO" id="GO:0009116">
    <property type="term" value="P:nucleoside metabolic process"/>
    <property type="evidence" value="ECO:0007669"/>
    <property type="project" value="InterPro"/>
</dbReference>
<evidence type="ECO:0000313" key="3">
    <source>
        <dbReference type="Proteomes" id="UP000267081"/>
    </source>
</evidence>
<dbReference type="EMBL" id="RSEC01000058">
    <property type="protein sequence ID" value="RSD13274.1"/>
    <property type="molecule type" value="Genomic_DNA"/>
</dbReference>
<dbReference type="SUPFAM" id="SSF53167">
    <property type="entry name" value="Purine and uridine phosphorylases"/>
    <property type="match status" value="1"/>
</dbReference>
<dbReference type="RefSeq" id="WP_125312573.1">
    <property type="nucleotide sequence ID" value="NZ_RSEC01000058.1"/>
</dbReference>
<dbReference type="GO" id="GO:0008782">
    <property type="term" value="F:adenosylhomocysteine nucleosidase activity"/>
    <property type="evidence" value="ECO:0007669"/>
    <property type="project" value="TreeGrafter"/>
</dbReference>
<evidence type="ECO:0000259" key="1">
    <source>
        <dbReference type="Pfam" id="PF01048"/>
    </source>
</evidence>
<dbReference type="GO" id="GO:0005829">
    <property type="term" value="C:cytosol"/>
    <property type="evidence" value="ECO:0007669"/>
    <property type="project" value="TreeGrafter"/>
</dbReference>
<accession>A0A427T3H9</accession>
<gene>
    <name evidence="2" type="ORF">EIY87_26350</name>
</gene>
<dbReference type="Proteomes" id="UP000267081">
    <property type="component" value="Unassembled WGS sequence"/>
</dbReference>
<dbReference type="CDD" id="cd09008">
    <property type="entry name" value="MTAN"/>
    <property type="match status" value="1"/>
</dbReference>
<keyword evidence="3" id="KW-1185">Reference proteome</keyword>
<dbReference type="GO" id="GO:0008930">
    <property type="term" value="F:methylthioadenosine nucleosidase activity"/>
    <property type="evidence" value="ECO:0007669"/>
    <property type="project" value="TreeGrafter"/>
</dbReference>
<dbReference type="InterPro" id="IPR000845">
    <property type="entry name" value="Nucleoside_phosphorylase_d"/>
</dbReference>
<dbReference type="OrthoDB" id="44283at2"/>
<dbReference type="PANTHER" id="PTHR46832">
    <property type="entry name" value="5'-METHYLTHIOADENOSINE/S-ADENOSYLHOMOCYSTEINE NUCLEOSIDASE"/>
    <property type="match status" value="1"/>
</dbReference>
<feature type="domain" description="Nucleoside phosphorylase" evidence="1">
    <location>
        <begin position="2"/>
        <end position="237"/>
    </location>
</feature>
<name>A0A427T3H9_9PSEU</name>
<proteinExistence type="predicted"/>
<reference evidence="2 3" key="1">
    <citation type="submission" date="2018-12" db="EMBL/GenBank/DDBJ databases">
        <title>Amycolatopsis eburnea sp. nov. actinomycete associate with arbuscular mycorrhiza fungal spore.</title>
        <authorList>
            <person name="Lumyong S."/>
            <person name="Chaiya L."/>
        </authorList>
    </citation>
    <scope>NUCLEOTIDE SEQUENCE [LARGE SCALE GENOMIC DNA]</scope>
    <source>
        <strain evidence="2 3">GLM-1</strain>
    </source>
</reference>
<dbReference type="AlphaFoldDB" id="A0A427T3H9"/>
<dbReference type="Pfam" id="PF01048">
    <property type="entry name" value="PNP_UDP_1"/>
    <property type="match status" value="1"/>
</dbReference>
<protein>
    <submittedName>
        <fullName evidence="2">Purine phosphorylase</fullName>
    </submittedName>
</protein>
<evidence type="ECO:0000313" key="2">
    <source>
        <dbReference type="EMBL" id="RSD13274.1"/>
    </source>
</evidence>
<dbReference type="InterPro" id="IPR035994">
    <property type="entry name" value="Nucleoside_phosphorylase_sf"/>
</dbReference>
<dbReference type="PANTHER" id="PTHR46832:SF1">
    <property type="entry name" value="5'-METHYLTHIOADENOSINE_S-ADENOSYLHOMOCYSTEINE NUCLEOSIDASE"/>
    <property type="match status" value="1"/>
</dbReference>
<organism evidence="2 3">
    <name type="scientific">Amycolatopsis eburnea</name>
    <dbReference type="NCBI Taxonomy" id="2267691"/>
    <lineage>
        <taxon>Bacteria</taxon>
        <taxon>Bacillati</taxon>
        <taxon>Actinomycetota</taxon>
        <taxon>Actinomycetes</taxon>
        <taxon>Pseudonocardiales</taxon>
        <taxon>Pseudonocardiaceae</taxon>
        <taxon>Amycolatopsis</taxon>
    </lineage>
</organism>
<dbReference type="Gene3D" id="3.40.50.1580">
    <property type="entry name" value="Nucleoside phosphorylase domain"/>
    <property type="match status" value="1"/>
</dbReference>
<sequence>MIVVLTALEVERSAVLDRMTGAAVRAHRAGTLFHVGQLGRRRVALGLVGAGNAPAAAIAERAVAEFSPAAMVFVGVAGGLRDWTRLGDVVVATKVYGYHGGRSTDDGMRSRPQAWAPSHRLLELARSVGRAGEWCAAVPPDGRPGVHFEPVASGEVVLDSRTSEVARWLHEHYADAVAVEMESAGFALAGHLNDDLPAISVRGVSDHAGGAKEVTDGAGWQPVAAGNAAAFAEALIAEIDDEDAEATAEPAREPRGFSNQNVATGHARVGQQIGAVYGDLTVGPQRGDRK</sequence>